<accession>A0A495JEQ2</accession>
<name>A0A495JEQ2_9ACTN</name>
<dbReference type="EMBL" id="RBKT01000001">
    <property type="protein sequence ID" value="RKR86864.1"/>
    <property type="molecule type" value="Genomic_DNA"/>
</dbReference>
<evidence type="ECO:0000313" key="3">
    <source>
        <dbReference type="EMBL" id="RKR86864.1"/>
    </source>
</evidence>
<dbReference type="AlphaFoldDB" id="A0A495JEQ2"/>
<evidence type="ECO:0000259" key="2">
    <source>
        <dbReference type="Pfam" id="PF20990"/>
    </source>
</evidence>
<keyword evidence="1" id="KW-0812">Transmembrane</keyword>
<feature type="transmembrane region" description="Helical" evidence="1">
    <location>
        <begin position="198"/>
        <end position="217"/>
    </location>
</feature>
<organism evidence="3 4">
    <name type="scientific">Micromonospora pisi</name>
    <dbReference type="NCBI Taxonomy" id="589240"/>
    <lineage>
        <taxon>Bacteria</taxon>
        <taxon>Bacillati</taxon>
        <taxon>Actinomycetota</taxon>
        <taxon>Actinomycetes</taxon>
        <taxon>Micromonosporales</taxon>
        <taxon>Micromonosporaceae</taxon>
        <taxon>Micromonospora</taxon>
    </lineage>
</organism>
<feature type="transmembrane region" description="Helical" evidence="1">
    <location>
        <begin position="166"/>
        <end position="186"/>
    </location>
</feature>
<feature type="domain" description="Predicted membrane protein YciQ-like C-terminal" evidence="2">
    <location>
        <begin position="46"/>
        <end position="275"/>
    </location>
</feature>
<keyword evidence="1" id="KW-1133">Transmembrane helix</keyword>
<dbReference type="Proteomes" id="UP000277671">
    <property type="component" value="Unassembled WGS sequence"/>
</dbReference>
<feature type="transmembrane region" description="Helical" evidence="1">
    <location>
        <begin position="375"/>
        <end position="392"/>
    </location>
</feature>
<dbReference type="Pfam" id="PF20990">
    <property type="entry name" value="DUF2207_C"/>
    <property type="match status" value="1"/>
</dbReference>
<gene>
    <name evidence="3" type="ORF">BDK92_1132</name>
</gene>
<keyword evidence="1" id="KW-0472">Membrane</keyword>
<proteinExistence type="predicted"/>
<sequence>MNPVDLAIELGLPAVCLLGWAGVYWIALLFTRPADVAPAPASMTLPGPESPAVVNLLANRWSLTVDAAESTLLDLAARGYLELRQAGPESRDSTVHPTGRTDGLNEYERQVLDRVVERAVGGMVPLTALAFANEKRAGLWSSSLRRAVIDEARRLGLTRRRFPKGLVVAFGVFGALAGLGVAAGSYHYLSRIQAADRWGGVGAAFFVTTMVLSGIAGRNMGERDTPLGRAVAARWLGLRAWLVGHEAFADLPPAAVTVWHRYLSYGAALGVTRAASQVIHLGLADRSRIWSAYGGTWRQVGVSYPNTLPRYGQPLGWPFVRALGAAGFGWSLVGIVGPAAARQESRPVDPAHDPFHFLFGRWFQPWLNLAELDSITLGILFVGLALLGYAAYTMIRVFGDVAGTATVSGEVIWYQMWQYHSSDESSDRTPINYYLVIDDGRSDRTRAWVLPKEISGQCELGDVVTAQVRRWTRRVKQVTVLRAATPAPHVTDDSADAGTVAGNVAESLLTADELSAVVGRQVRPDRDSGYRGDPRYTNTNFNDLTGTFAVSVSVVRGRAGRVVLVIGKGAGQPLPTPRGDEAYLAKDRVVGRRGNVVVMLAPGRNVAATQLAGLLPLALDRAAVQAAPTS</sequence>
<dbReference type="OrthoDB" id="5241092at2"/>
<comment type="caution">
    <text evidence="3">The sequence shown here is derived from an EMBL/GenBank/DDBJ whole genome shotgun (WGS) entry which is preliminary data.</text>
</comment>
<evidence type="ECO:0000313" key="4">
    <source>
        <dbReference type="Proteomes" id="UP000277671"/>
    </source>
</evidence>
<protein>
    <submittedName>
        <fullName evidence="3">Putative membrane protein DUF2207</fullName>
    </submittedName>
</protein>
<feature type="transmembrane region" description="Helical" evidence="1">
    <location>
        <begin position="319"/>
        <end position="341"/>
    </location>
</feature>
<reference evidence="3 4" key="1">
    <citation type="submission" date="2018-10" db="EMBL/GenBank/DDBJ databases">
        <title>Sequencing the genomes of 1000 actinobacteria strains.</title>
        <authorList>
            <person name="Klenk H.-P."/>
        </authorList>
    </citation>
    <scope>NUCLEOTIDE SEQUENCE [LARGE SCALE GENOMIC DNA]</scope>
    <source>
        <strain evidence="3 4">DSM 45175</strain>
    </source>
</reference>
<dbReference type="RefSeq" id="WP_121155224.1">
    <property type="nucleotide sequence ID" value="NZ_RBKT01000001.1"/>
</dbReference>
<keyword evidence="4" id="KW-1185">Reference proteome</keyword>
<feature type="transmembrane region" description="Helical" evidence="1">
    <location>
        <begin position="6"/>
        <end position="30"/>
    </location>
</feature>
<evidence type="ECO:0000256" key="1">
    <source>
        <dbReference type="SAM" id="Phobius"/>
    </source>
</evidence>
<dbReference type="InterPro" id="IPR048389">
    <property type="entry name" value="YciQ-like_C"/>
</dbReference>